<proteinExistence type="inferred from homology"/>
<gene>
    <name evidence="8" type="ORF">AXG93_4689s1690</name>
</gene>
<evidence type="ECO:0000256" key="1">
    <source>
        <dbReference type="ARBA" id="ARBA00010718"/>
    </source>
</evidence>
<dbReference type="CDD" id="cd03124">
    <property type="entry name" value="alpha_CA_prokaryotic_like"/>
    <property type="match status" value="1"/>
</dbReference>
<organism evidence="8 9">
    <name type="scientific">Marchantia polymorpha subsp. ruderalis</name>
    <dbReference type="NCBI Taxonomy" id="1480154"/>
    <lineage>
        <taxon>Eukaryota</taxon>
        <taxon>Viridiplantae</taxon>
        <taxon>Streptophyta</taxon>
        <taxon>Embryophyta</taxon>
        <taxon>Marchantiophyta</taxon>
        <taxon>Marchantiopsida</taxon>
        <taxon>Marchantiidae</taxon>
        <taxon>Marchantiales</taxon>
        <taxon>Marchantiaceae</taxon>
        <taxon>Marchantia</taxon>
    </lineage>
</organism>
<evidence type="ECO:0000256" key="4">
    <source>
        <dbReference type="ARBA" id="ARBA00022833"/>
    </source>
</evidence>
<evidence type="ECO:0000313" key="9">
    <source>
        <dbReference type="Proteomes" id="UP000077202"/>
    </source>
</evidence>
<dbReference type="InterPro" id="IPR001148">
    <property type="entry name" value="CA_dom"/>
</dbReference>
<feature type="domain" description="Alpha-carbonic anhydrase" evidence="7">
    <location>
        <begin position="167"/>
        <end position="418"/>
    </location>
</feature>
<comment type="caution">
    <text evidence="8">The sequence shown here is derived from an EMBL/GenBank/DDBJ whole genome shotgun (WGS) entry which is preliminary data.</text>
</comment>
<evidence type="ECO:0000256" key="5">
    <source>
        <dbReference type="ARBA" id="ARBA00023239"/>
    </source>
</evidence>
<dbReference type="EMBL" id="LVLJ01000592">
    <property type="protein sequence ID" value="OAE33682.1"/>
    <property type="molecule type" value="Genomic_DNA"/>
</dbReference>
<keyword evidence="3" id="KW-0479">Metal-binding</keyword>
<dbReference type="SMART" id="SM01057">
    <property type="entry name" value="Carb_anhydrase"/>
    <property type="match status" value="1"/>
</dbReference>
<dbReference type="GO" id="GO:0008270">
    <property type="term" value="F:zinc ion binding"/>
    <property type="evidence" value="ECO:0007669"/>
    <property type="project" value="InterPro"/>
</dbReference>
<name>A0A176WN13_MARPO</name>
<dbReference type="PANTHER" id="PTHR18952">
    <property type="entry name" value="CARBONIC ANHYDRASE"/>
    <property type="match status" value="1"/>
</dbReference>
<dbReference type="PROSITE" id="PS51144">
    <property type="entry name" value="ALPHA_CA_2"/>
    <property type="match status" value="1"/>
</dbReference>
<accession>A0A176WN13</accession>
<dbReference type="EC" id="4.2.1.1" evidence="2"/>
<evidence type="ECO:0000256" key="2">
    <source>
        <dbReference type="ARBA" id="ARBA00012925"/>
    </source>
</evidence>
<keyword evidence="9" id="KW-1185">Reference proteome</keyword>
<keyword evidence="4" id="KW-0862">Zinc</keyword>
<evidence type="ECO:0000256" key="3">
    <source>
        <dbReference type="ARBA" id="ARBA00022723"/>
    </source>
</evidence>
<dbReference type="SUPFAM" id="SSF51069">
    <property type="entry name" value="Carbonic anhydrase"/>
    <property type="match status" value="1"/>
</dbReference>
<reference evidence="8" key="1">
    <citation type="submission" date="2016-03" db="EMBL/GenBank/DDBJ databases">
        <title>Mechanisms controlling the formation of the plant cell surface in tip-growing cells are functionally conserved among land plants.</title>
        <authorList>
            <person name="Honkanen S."/>
            <person name="Jones V.A."/>
            <person name="Morieri G."/>
            <person name="Champion C."/>
            <person name="Hetherington A.J."/>
            <person name="Kelly S."/>
            <person name="Saint-Marcoux D."/>
            <person name="Proust H."/>
            <person name="Prescott H."/>
            <person name="Dolan L."/>
        </authorList>
    </citation>
    <scope>NUCLEOTIDE SEQUENCE [LARGE SCALE GENOMIC DNA]</scope>
    <source>
        <tissue evidence="8">Whole gametophyte</tissue>
    </source>
</reference>
<comment type="catalytic activity">
    <reaction evidence="6">
        <text>hydrogencarbonate + H(+) = CO2 + H2O</text>
        <dbReference type="Rhea" id="RHEA:10748"/>
        <dbReference type="ChEBI" id="CHEBI:15377"/>
        <dbReference type="ChEBI" id="CHEBI:15378"/>
        <dbReference type="ChEBI" id="CHEBI:16526"/>
        <dbReference type="ChEBI" id="CHEBI:17544"/>
        <dbReference type="EC" id="4.2.1.1"/>
    </reaction>
</comment>
<sequence length="418" mass="45779">MSLLGSRIWSSGIACTGLSVEELDLKLKLGRFDGYVRADFIVPGLRDEKVATNCIHLGVRSRPRPNADLAAHRFTTGTLNSWERRGLRRDLGNGEVERSGFELEEDELFSVTAGSGDDDEVDDGNEFRRTGSRRHAVRRGRRAALLVAGSVVFLNSACLCCSKAEAEEWDYGKPSGVKKWQGLCAAGPKQSPIDIPLSKAKRGENQGELIFEYVSSRPTIMNPGHGTMQVTFPHGENVLRVGGRTLELLQFHFHAPSEHAFNGDRFDMEAHLQAHPFYLSPLIYKRALAGDVLSKRLAVVGIMLDASKSALPNKVLAESLAYAPAEHDRSIHVQNVTFSPSLLLPPTAKKGKKGSRGYIHYIGSLSTPPCSEGVDWFILEKAVEISTSQVLDFMKFAGDGHSLAFNSVSSLANPYSEV</sequence>
<dbReference type="Proteomes" id="UP000077202">
    <property type="component" value="Unassembled WGS sequence"/>
</dbReference>
<dbReference type="AlphaFoldDB" id="A0A176WN13"/>
<protein>
    <recommendedName>
        <fullName evidence="2">carbonic anhydrase</fullName>
        <ecNumber evidence="2">4.2.1.1</ecNumber>
    </recommendedName>
</protein>
<evidence type="ECO:0000259" key="7">
    <source>
        <dbReference type="PROSITE" id="PS51144"/>
    </source>
</evidence>
<evidence type="ECO:0000313" key="8">
    <source>
        <dbReference type="EMBL" id="OAE33682.1"/>
    </source>
</evidence>
<dbReference type="InterPro" id="IPR036398">
    <property type="entry name" value="CA_dom_sf"/>
</dbReference>
<dbReference type="PANTHER" id="PTHR18952:SF265">
    <property type="entry name" value="CARBONIC ANHYDRASE"/>
    <property type="match status" value="1"/>
</dbReference>
<dbReference type="InterPro" id="IPR023561">
    <property type="entry name" value="Carbonic_anhydrase_a-class"/>
</dbReference>
<dbReference type="InterPro" id="IPR041891">
    <property type="entry name" value="Alpha_CA_prokaryot-like"/>
</dbReference>
<dbReference type="Pfam" id="PF00194">
    <property type="entry name" value="Carb_anhydrase"/>
    <property type="match status" value="1"/>
</dbReference>
<comment type="similarity">
    <text evidence="1">Belongs to the alpha-carbonic anhydrase family.</text>
</comment>
<keyword evidence="5" id="KW-0456">Lyase</keyword>
<dbReference type="GO" id="GO:0004089">
    <property type="term" value="F:carbonate dehydratase activity"/>
    <property type="evidence" value="ECO:0007669"/>
    <property type="project" value="UniProtKB-EC"/>
</dbReference>
<dbReference type="Gene3D" id="3.10.200.10">
    <property type="entry name" value="Alpha carbonic anhydrase"/>
    <property type="match status" value="1"/>
</dbReference>
<evidence type="ECO:0000256" key="6">
    <source>
        <dbReference type="ARBA" id="ARBA00048348"/>
    </source>
</evidence>